<gene>
    <name evidence="9" type="ORF">BALAC2494_00156</name>
</gene>
<evidence type="ECO:0000313" key="9">
    <source>
        <dbReference type="EMBL" id="AEK30538.1"/>
    </source>
</evidence>
<dbReference type="PANTHER" id="PTHR30429">
    <property type="entry name" value="D-METHIONINE-BINDING LIPOPROTEIN METQ"/>
    <property type="match status" value="1"/>
</dbReference>
<dbReference type="GO" id="GO:0016020">
    <property type="term" value="C:membrane"/>
    <property type="evidence" value="ECO:0007669"/>
    <property type="project" value="UniProtKB-SubCell"/>
</dbReference>
<comment type="similarity">
    <text evidence="2">Belongs to the NlpA lipoprotein family.</text>
</comment>
<evidence type="ECO:0000256" key="7">
    <source>
        <dbReference type="SAM" id="MobiDB-lite"/>
    </source>
</evidence>
<evidence type="ECO:0000313" key="10">
    <source>
        <dbReference type="Proteomes" id="UP000008394"/>
    </source>
</evidence>
<organism evidence="9 10">
    <name type="scientific">Bifidobacterium animalis subsp. lactis CNCM I-2494</name>
    <dbReference type="NCBI Taxonomy" id="1042403"/>
    <lineage>
        <taxon>Bacteria</taxon>
        <taxon>Bacillati</taxon>
        <taxon>Actinomycetota</taxon>
        <taxon>Actinomycetes</taxon>
        <taxon>Bifidobacteriales</taxon>
        <taxon>Bifidobacteriaceae</taxon>
        <taxon>Bifidobacterium</taxon>
    </lineage>
</organism>
<feature type="compositionally biased region" description="Basic and acidic residues" evidence="7">
    <location>
        <begin position="13"/>
        <end position="27"/>
    </location>
</feature>
<dbReference type="KEGG" id="bnm:BALAC2494_00156"/>
<reference evidence="9 10" key="1">
    <citation type="journal article" date="2011" name="J. Bacteriol.">
        <title>Genome Sequence of the Probiotic Strain Bifidobacterium animalis subsp. lactis CNCM I-2494.</title>
        <authorList>
            <person name="Chervaux C."/>
            <person name="Grimaldi C."/>
            <person name="Bolotin A."/>
            <person name="Quinquis B."/>
            <person name="Legrain-Raspaud S."/>
            <person name="van Hylckama Vlieg J.E."/>
            <person name="Denariaz G."/>
            <person name="Smokvina T."/>
        </authorList>
    </citation>
    <scope>NUCLEOTIDE SEQUENCE [LARGE SCALE GENOMIC DNA]</scope>
    <source>
        <strain evidence="9 10">CNCM I-2494</strain>
    </source>
</reference>
<dbReference type="PANTHER" id="PTHR30429:SF3">
    <property type="entry name" value="LIPOPROTEIN"/>
    <property type="match status" value="1"/>
</dbReference>
<sequence length="359" mass="39141">MNTVFGRGNLPADHTENSNRGTTEDKAMTSNNTQPTAPNTPEEPVRVNHTTRNIVIAVVVVVAIVLAIVFGMRAVNKNDDSPKGSKNNPVVIGVVGATDPQWMEFTKQAEQQGVYVQIKDFQDYTSENPALAQGDLDMNEFQHLLYLANYNVQNKQNLQPLGGVAIYPLGVYSAFDKDGKPRYTDIKDLPAGSTVAIPNDETNQARAIGVLKAAGVVTLKGDWTAFTIPQDIDEAKSKVKVVPMKAEQIANTLKAGGDDLSAGVINNDYVADAGLKPTDAIYQDNAESEEARPYINIFAVRADDVNNEVYKKCVEIYQTKPVLDALQEESGGTAVFADKFSQQELASYLKQIETDIKNK</sequence>
<dbReference type="Proteomes" id="UP000008394">
    <property type="component" value="Chromosome"/>
</dbReference>
<dbReference type="Pfam" id="PF03180">
    <property type="entry name" value="Lipoprotein_9"/>
    <property type="match status" value="1"/>
</dbReference>
<evidence type="ECO:0000256" key="6">
    <source>
        <dbReference type="ARBA" id="ARBA00023288"/>
    </source>
</evidence>
<protein>
    <submittedName>
        <fullName evidence="9">ABC transporter substrate-binding protein</fullName>
    </submittedName>
</protein>
<comment type="subcellular location">
    <subcellularLocation>
        <location evidence="1">Membrane</location>
        <topology evidence="1">Lipid-anchor</topology>
    </subcellularLocation>
</comment>
<evidence type="ECO:0000256" key="5">
    <source>
        <dbReference type="ARBA" id="ARBA00023139"/>
    </source>
</evidence>
<keyword evidence="4 8" id="KW-0472">Membrane</keyword>
<evidence type="ECO:0000256" key="1">
    <source>
        <dbReference type="ARBA" id="ARBA00004635"/>
    </source>
</evidence>
<dbReference type="InterPro" id="IPR004872">
    <property type="entry name" value="Lipoprotein_NlpA"/>
</dbReference>
<name>A0A806FRG8_BIFAN</name>
<proteinExistence type="inferred from homology"/>
<feature type="compositionally biased region" description="Polar residues" evidence="7">
    <location>
        <begin position="28"/>
        <end position="39"/>
    </location>
</feature>
<dbReference type="AlphaFoldDB" id="A0A806FRG8"/>
<keyword evidence="5" id="KW-0564">Palmitate</keyword>
<keyword evidence="8" id="KW-1133">Transmembrane helix</keyword>
<keyword evidence="8" id="KW-0812">Transmembrane</keyword>
<dbReference type="SUPFAM" id="SSF53850">
    <property type="entry name" value="Periplasmic binding protein-like II"/>
    <property type="match status" value="1"/>
</dbReference>
<evidence type="ECO:0000256" key="4">
    <source>
        <dbReference type="ARBA" id="ARBA00023136"/>
    </source>
</evidence>
<evidence type="ECO:0000256" key="2">
    <source>
        <dbReference type="ARBA" id="ARBA00008973"/>
    </source>
</evidence>
<keyword evidence="6" id="KW-0449">Lipoprotein</keyword>
<feature type="region of interest" description="Disordered" evidence="7">
    <location>
        <begin position="1"/>
        <end position="46"/>
    </location>
</feature>
<keyword evidence="3" id="KW-0732">Signal</keyword>
<dbReference type="EMBL" id="CP002915">
    <property type="protein sequence ID" value="AEK30538.1"/>
    <property type="molecule type" value="Genomic_DNA"/>
</dbReference>
<evidence type="ECO:0000256" key="8">
    <source>
        <dbReference type="SAM" id="Phobius"/>
    </source>
</evidence>
<accession>A0A806FRG8</accession>
<dbReference type="Gene3D" id="3.40.190.10">
    <property type="entry name" value="Periplasmic binding protein-like II"/>
    <property type="match status" value="2"/>
</dbReference>
<feature type="transmembrane region" description="Helical" evidence="8">
    <location>
        <begin position="54"/>
        <end position="75"/>
    </location>
</feature>
<evidence type="ECO:0000256" key="3">
    <source>
        <dbReference type="ARBA" id="ARBA00022729"/>
    </source>
</evidence>